<sequence>MFRQSFRQLVRPVATRSLIATPRFTFPALSNVRFLATGSTLTKEDVLARSISVLKTFDIKQNADTITPQTEFIKDLGMDSLDYNDALVALEEEFDVVFDDNTANEIKSVGQTVDYILKNYLPAQELLDKEIR</sequence>
<name>A0ACB5SVV3_AMBMO</name>
<organism evidence="1 2">
    <name type="scientific">Ambrosiozyma monospora</name>
    <name type="common">Yeast</name>
    <name type="synonym">Endomycopsis monosporus</name>
    <dbReference type="NCBI Taxonomy" id="43982"/>
    <lineage>
        <taxon>Eukaryota</taxon>
        <taxon>Fungi</taxon>
        <taxon>Dikarya</taxon>
        <taxon>Ascomycota</taxon>
        <taxon>Saccharomycotina</taxon>
        <taxon>Pichiomycetes</taxon>
        <taxon>Pichiales</taxon>
        <taxon>Pichiaceae</taxon>
        <taxon>Ambrosiozyma</taxon>
    </lineage>
</organism>
<keyword evidence="2" id="KW-1185">Reference proteome</keyword>
<proteinExistence type="predicted"/>
<protein>
    <submittedName>
        <fullName evidence="1">Unnamed protein product</fullName>
    </submittedName>
</protein>
<dbReference type="EMBL" id="BSXS01000917">
    <property type="protein sequence ID" value="GME74391.1"/>
    <property type="molecule type" value="Genomic_DNA"/>
</dbReference>
<comment type="caution">
    <text evidence="1">The sequence shown here is derived from an EMBL/GenBank/DDBJ whole genome shotgun (WGS) entry which is preliminary data.</text>
</comment>
<gene>
    <name evidence="1" type="ORF">Amon02_000174800</name>
</gene>
<accession>A0ACB5SVV3</accession>
<reference evidence="1" key="1">
    <citation type="submission" date="2023-04" db="EMBL/GenBank/DDBJ databases">
        <title>Ambrosiozyma monospora NBRC 10751.</title>
        <authorList>
            <person name="Ichikawa N."/>
            <person name="Sato H."/>
            <person name="Tonouchi N."/>
        </authorList>
    </citation>
    <scope>NUCLEOTIDE SEQUENCE</scope>
    <source>
        <strain evidence="1">NBRC 10751</strain>
    </source>
</reference>
<evidence type="ECO:0000313" key="1">
    <source>
        <dbReference type="EMBL" id="GME74391.1"/>
    </source>
</evidence>
<dbReference type="Proteomes" id="UP001165064">
    <property type="component" value="Unassembled WGS sequence"/>
</dbReference>
<evidence type="ECO:0000313" key="2">
    <source>
        <dbReference type="Proteomes" id="UP001165064"/>
    </source>
</evidence>